<feature type="transmembrane region" description="Helical" evidence="1">
    <location>
        <begin position="42"/>
        <end position="63"/>
    </location>
</feature>
<dbReference type="OrthoDB" id="853134at2"/>
<proteinExistence type="predicted"/>
<dbReference type="RefSeq" id="WP_007652290.1">
    <property type="nucleotide sequence ID" value="NZ_FTNM01000001.1"/>
</dbReference>
<evidence type="ECO:0000256" key="1">
    <source>
        <dbReference type="SAM" id="Phobius"/>
    </source>
</evidence>
<dbReference type="STRING" id="1077936.SAMN05421545_0767"/>
<evidence type="ECO:0000313" key="2">
    <source>
        <dbReference type="EMBL" id="SIQ62281.1"/>
    </source>
</evidence>
<keyword evidence="1" id="KW-0812">Transmembrane</keyword>
<organism evidence="2 3">
    <name type="scientific">Pontibacter lucknowensis</name>
    <dbReference type="NCBI Taxonomy" id="1077936"/>
    <lineage>
        <taxon>Bacteria</taxon>
        <taxon>Pseudomonadati</taxon>
        <taxon>Bacteroidota</taxon>
        <taxon>Cytophagia</taxon>
        <taxon>Cytophagales</taxon>
        <taxon>Hymenobacteraceae</taxon>
        <taxon>Pontibacter</taxon>
    </lineage>
</organism>
<reference evidence="3" key="1">
    <citation type="submission" date="2017-01" db="EMBL/GenBank/DDBJ databases">
        <authorList>
            <person name="Varghese N."/>
            <person name="Submissions S."/>
        </authorList>
    </citation>
    <scope>NUCLEOTIDE SEQUENCE [LARGE SCALE GENOMIC DNA]</scope>
    <source>
        <strain evidence="3">DM9</strain>
    </source>
</reference>
<dbReference type="EMBL" id="FTNM01000001">
    <property type="protein sequence ID" value="SIQ62281.1"/>
    <property type="molecule type" value="Genomic_DNA"/>
</dbReference>
<feature type="transmembrane region" description="Helical" evidence="1">
    <location>
        <begin position="12"/>
        <end position="30"/>
    </location>
</feature>
<gene>
    <name evidence="2" type="ORF">SAMN05421545_0767</name>
</gene>
<evidence type="ECO:0000313" key="3">
    <source>
        <dbReference type="Proteomes" id="UP000185924"/>
    </source>
</evidence>
<keyword evidence="1" id="KW-0472">Membrane</keyword>
<sequence>MNNVKIKAGQLLLGTVLAWLVISFLAYVTAGIRGEVNLTGTLLQITFYFSILLSAEAYLSMMLNPQWVRVNLGMVLLLCAPALAYLAWFVSQILFG</sequence>
<dbReference type="AlphaFoldDB" id="A0A1N6U9U1"/>
<name>A0A1N6U9U1_9BACT</name>
<accession>A0A1N6U9U1</accession>
<feature type="transmembrane region" description="Helical" evidence="1">
    <location>
        <begin position="75"/>
        <end position="95"/>
    </location>
</feature>
<keyword evidence="3" id="KW-1185">Reference proteome</keyword>
<keyword evidence="1" id="KW-1133">Transmembrane helix</keyword>
<protein>
    <submittedName>
        <fullName evidence="2">Uncharacterized protein</fullName>
    </submittedName>
</protein>
<dbReference type="Proteomes" id="UP000185924">
    <property type="component" value="Unassembled WGS sequence"/>
</dbReference>